<dbReference type="EMBL" id="CAUJNA010000699">
    <property type="protein sequence ID" value="CAJ1380284.1"/>
    <property type="molecule type" value="Genomic_DNA"/>
</dbReference>
<proteinExistence type="predicted"/>
<keyword evidence="2" id="KW-0472">Membrane</keyword>
<reference evidence="3" key="1">
    <citation type="submission" date="2023-08" db="EMBL/GenBank/DDBJ databases">
        <authorList>
            <person name="Chen Y."/>
            <person name="Shah S."/>
            <person name="Dougan E. K."/>
            <person name="Thang M."/>
            <person name="Chan C."/>
        </authorList>
    </citation>
    <scope>NUCLEOTIDE SEQUENCE</scope>
</reference>
<sequence>MALLAGRLNRQVLVVILLLLNFVSSAAYGGEKKSKFLAAYPMVFKFLLFWWCVFVFAVMTVYIADHLLYRKFGPAKVAWRAEHIFRGVSRDDLWAQLADPSKWSCDHPVLQTADVSLVSDIAEPKKTDEDSTSDKVDEEVVSDKSAEERPFENPKKQFETRKLGQLKKGHGMILRHKAESGPQAGTFFCVRECSQIEEPADGPYLLVMRTVEAGLGYPFLENTEVSEVEIFPAEDGAVRCKLTGMAEVTSRIFRWWANLQKDSQEAAMAFLESLENQASASKEKQKS</sequence>
<keyword evidence="2" id="KW-1133">Transmembrane helix</keyword>
<evidence type="ECO:0000256" key="1">
    <source>
        <dbReference type="SAM" id="MobiDB-lite"/>
    </source>
</evidence>
<evidence type="ECO:0000313" key="3">
    <source>
        <dbReference type="EMBL" id="CAJ1380284.1"/>
    </source>
</evidence>
<keyword evidence="4" id="KW-1185">Reference proteome</keyword>
<protein>
    <submittedName>
        <fullName evidence="3">Uncharacterized protein</fullName>
    </submittedName>
</protein>
<name>A0AA36I5Y4_9DINO</name>
<feature type="transmembrane region" description="Helical" evidence="2">
    <location>
        <begin position="42"/>
        <end position="64"/>
    </location>
</feature>
<organism evidence="3 4">
    <name type="scientific">Effrenium voratum</name>
    <dbReference type="NCBI Taxonomy" id="2562239"/>
    <lineage>
        <taxon>Eukaryota</taxon>
        <taxon>Sar</taxon>
        <taxon>Alveolata</taxon>
        <taxon>Dinophyceae</taxon>
        <taxon>Suessiales</taxon>
        <taxon>Symbiodiniaceae</taxon>
        <taxon>Effrenium</taxon>
    </lineage>
</organism>
<feature type="compositionally biased region" description="Basic and acidic residues" evidence="1">
    <location>
        <begin position="124"/>
        <end position="135"/>
    </location>
</feature>
<feature type="region of interest" description="Disordered" evidence="1">
    <location>
        <begin position="124"/>
        <end position="157"/>
    </location>
</feature>
<evidence type="ECO:0000313" key="4">
    <source>
        <dbReference type="Proteomes" id="UP001178507"/>
    </source>
</evidence>
<dbReference type="Proteomes" id="UP001178507">
    <property type="component" value="Unassembled WGS sequence"/>
</dbReference>
<evidence type="ECO:0000256" key="2">
    <source>
        <dbReference type="SAM" id="Phobius"/>
    </source>
</evidence>
<keyword evidence="2" id="KW-0812">Transmembrane</keyword>
<feature type="transmembrane region" description="Helical" evidence="2">
    <location>
        <begin position="12"/>
        <end position="30"/>
    </location>
</feature>
<feature type="compositionally biased region" description="Basic and acidic residues" evidence="1">
    <location>
        <begin position="141"/>
        <end position="157"/>
    </location>
</feature>
<comment type="caution">
    <text evidence="3">The sequence shown here is derived from an EMBL/GenBank/DDBJ whole genome shotgun (WGS) entry which is preliminary data.</text>
</comment>
<dbReference type="AlphaFoldDB" id="A0AA36I5Y4"/>
<gene>
    <name evidence="3" type="ORF">EVOR1521_LOCUS8262</name>
</gene>
<accession>A0AA36I5Y4</accession>